<evidence type="ECO:0000313" key="2">
    <source>
        <dbReference type="Proteomes" id="UP000182719"/>
    </source>
</evidence>
<proteinExistence type="predicted"/>
<evidence type="ECO:0000313" key="1">
    <source>
        <dbReference type="EMBL" id="SEL30419.1"/>
    </source>
</evidence>
<dbReference type="RefSeq" id="WP_075006498.1">
    <property type="nucleotide sequence ID" value="NZ_FOAP01000005.1"/>
</dbReference>
<organism evidence="1 2">
    <name type="scientific">Stigmatella aurantiaca</name>
    <dbReference type="NCBI Taxonomy" id="41"/>
    <lineage>
        <taxon>Bacteria</taxon>
        <taxon>Pseudomonadati</taxon>
        <taxon>Myxococcota</taxon>
        <taxon>Myxococcia</taxon>
        <taxon>Myxococcales</taxon>
        <taxon>Cystobacterineae</taxon>
        <taxon>Archangiaceae</taxon>
        <taxon>Stigmatella</taxon>
    </lineage>
</organism>
<dbReference type="AlphaFoldDB" id="A0A1H7P496"/>
<reference evidence="2" key="1">
    <citation type="submission" date="2016-10" db="EMBL/GenBank/DDBJ databases">
        <authorList>
            <person name="Varghese N."/>
            <person name="Submissions S."/>
        </authorList>
    </citation>
    <scope>NUCLEOTIDE SEQUENCE [LARGE SCALE GENOMIC DNA]</scope>
    <source>
        <strain evidence="2">DSM 17044</strain>
    </source>
</reference>
<accession>A0A1H7P496</accession>
<protein>
    <submittedName>
        <fullName evidence="1">Uncharacterized protein</fullName>
    </submittedName>
</protein>
<gene>
    <name evidence="1" type="ORF">SAMN05444354_105167</name>
</gene>
<name>A0A1H7P496_STIAU</name>
<keyword evidence="2" id="KW-1185">Reference proteome</keyword>
<sequence>MAILGNLLSAFGLASRRSYGYGRGSSSNWSSSYGRGYRRAPSSGFFGGSLGRMAMGGAAAYLTRSLMSRRRVY</sequence>
<dbReference type="Proteomes" id="UP000182719">
    <property type="component" value="Unassembled WGS sequence"/>
</dbReference>
<dbReference type="EMBL" id="FOAP01000005">
    <property type="protein sequence ID" value="SEL30419.1"/>
    <property type="molecule type" value="Genomic_DNA"/>
</dbReference>